<dbReference type="InterPro" id="IPR036388">
    <property type="entry name" value="WH-like_DNA-bd_sf"/>
</dbReference>
<dbReference type="Pfam" id="PF04542">
    <property type="entry name" value="Sigma70_r2"/>
    <property type="match status" value="1"/>
</dbReference>
<dbReference type="NCBIfam" id="TIGR02937">
    <property type="entry name" value="sigma70-ECF"/>
    <property type="match status" value="1"/>
</dbReference>
<dbReference type="EMBL" id="CP045121">
    <property type="protein sequence ID" value="QIN80239.1"/>
    <property type="molecule type" value="Genomic_DNA"/>
</dbReference>
<evidence type="ECO:0000256" key="4">
    <source>
        <dbReference type="ARBA" id="ARBA00023163"/>
    </source>
</evidence>
<dbReference type="PANTHER" id="PTHR30603:SF47">
    <property type="entry name" value="RNA POLYMERASE SIGMA FACTOR SIGD, CHLOROPLASTIC"/>
    <property type="match status" value="1"/>
</dbReference>
<dbReference type="InterPro" id="IPR014284">
    <property type="entry name" value="RNA_pol_sigma-70_dom"/>
</dbReference>
<dbReference type="Pfam" id="PF00140">
    <property type="entry name" value="Sigma70_r1_2"/>
    <property type="match status" value="1"/>
</dbReference>
<reference evidence="8 9" key="1">
    <citation type="submission" date="2019-10" db="EMBL/GenBank/DDBJ databases">
        <title>Rubrobacter sp nov SCSIO 52915 isolated from a deep-sea sediment in the South China Sea.</title>
        <authorList>
            <person name="Chen R.W."/>
        </authorList>
    </citation>
    <scope>NUCLEOTIDE SEQUENCE [LARGE SCALE GENOMIC DNA]</scope>
    <source>
        <strain evidence="8 9">SCSIO 52915</strain>
    </source>
</reference>
<evidence type="ECO:0000256" key="2">
    <source>
        <dbReference type="ARBA" id="ARBA00023082"/>
    </source>
</evidence>
<dbReference type="SUPFAM" id="SSF88659">
    <property type="entry name" value="Sigma3 and sigma4 domains of RNA polymerase sigma factors"/>
    <property type="match status" value="2"/>
</dbReference>
<dbReference type="InterPro" id="IPR013325">
    <property type="entry name" value="RNA_pol_sigma_r2"/>
</dbReference>
<dbReference type="RefSeq" id="WP_166397911.1">
    <property type="nucleotide sequence ID" value="NZ_CP045121.1"/>
</dbReference>
<dbReference type="InterPro" id="IPR050239">
    <property type="entry name" value="Sigma-70_RNA_pol_init_factors"/>
</dbReference>
<dbReference type="AlphaFoldDB" id="A0A6G8Q174"/>
<feature type="domain" description="RNA polymerase sigma-70" evidence="6">
    <location>
        <begin position="82"/>
        <end position="95"/>
    </location>
</feature>
<dbReference type="InterPro" id="IPR007627">
    <property type="entry name" value="RNA_pol_sigma70_r2"/>
</dbReference>
<dbReference type="InterPro" id="IPR000943">
    <property type="entry name" value="RNA_pol_sigma70"/>
</dbReference>
<evidence type="ECO:0000256" key="1">
    <source>
        <dbReference type="ARBA" id="ARBA00023015"/>
    </source>
</evidence>
<keyword evidence="1 5" id="KW-0805">Transcription regulation</keyword>
<dbReference type="PANTHER" id="PTHR30603">
    <property type="entry name" value="RNA POLYMERASE SIGMA FACTOR RPO"/>
    <property type="match status" value="1"/>
</dbReference>
<dbReference type="GO" id="GO:0003677">
    <property type="term" value="F:DNA binding"/>
    <property type="evidence" value="ECO:0007669"/>
    <property type="project" value="UniProtKB-KW"/>
</dbReference>
<accession>A0A6G8Q174</accession>
<evidence type="ECO:0000256" key="3">
    <source>
        <dbReference type="ARBA" id="ARBA00023125"/>
    </source>
</evidence>
<keyword evidence="3 5" id="KW-0238">DNA-binding</keyword>
<evidence type="ECO:0000313" key="8">
    <source>
        <dbReference type="EMBL" id="QIN80239.1"/>
    </source>
</evidence>
<evidence type="ECO:0000259" key="7">
    <source>
        <dbReference type="PROSITE" id="PS00716"/>
    </source>
</evidence>
<evidence type="ECO:0000313" key="9">
    <source>
        <dbReference type="Proteomes" id="UP000502706"/>
    </source>
</evidence>
<proteinExistence type="inferred from homology"/>
<dbReference type="Pfam" id="PF04539">
    <property type="entry name" value="Sigma70_r3"/>
    <property type="match status" value="1"/>
</dbReference>
<dbReference type="PROSITE" id="PS00715">
    <property type="entry name" value="SIGMA70_1"/>
    <property type="match status" value="1"/>
</dbReference>
<comment type="similarity">
    <text evidence="5">Belongs to the sigma-70 factor family.</text>
</comment>
<keyword evidence="9" id="KW-1185">Reference proteome</keyword>
<evidence type="ECO:0000256" key="5">
    <source>
        <dbReference type="RuleBase" id="RU362124"/>
    </source>
</evidence>
<dbReference type="CDD" id="cd06171">
    <property type="entry name" value="Sigma70_r4"/>
    <property type="match status" value="1"/>
</dbReference>
<feature type="domain" description="RNA polymerase sigma-70" evidence="7">
    <location>
        <begin position="251"/>
        <end position="277"/>
    </location>
</feature>
<dbReference type="Gene3D" id="1.10.601.10">
    <property type="entry name" value="RNA Polymerase Primary Sigma Factor"/>
    <property type="match status" value="1"/>
</dbReference>
<dbReference type="PROSITE" id="PS00716">
    <property type="entry name" value="SIGMA70_2"/>
    <property type="match status" value="1"/>
</dbReference>
<keyword evidence="2 5" id="KW-0731">Sigma factor</keyword>
<dbReference type="InterPro" id="IPR007624">
    <property type="entry name" value="RNA_pol_sigma70_r3"/>
</dbReference>
<evidence type="ECO:0000259" key="6">
    <source>
        <dbReference type="PROSITE" id="PS00715"/>
    </source>
</evidence>
<comment type="function">
    <text evidence="5">Sigma factors are initiation factors that promote the attachment of RNA polymerase to specific initiation sites and are then released.</text>
</comment>
<dbReference type="Proteomes" id="UP000502706">
    <property type="component" value="Chromosome"/>
</dbReference>
<organism evidence="8 9">
    <name type="scientific">Rubrobacter marinus</name>
    <dbReference type="NCBI Taxonomy" id="2653852"/>
    <lineage>
        <taxon>Bacteria</taxon>
        <taxon>Bacillati</taxon>
        <taxon>Actinomycetota</taxon>
        <taxon>Rubrobacteria</taxon>
        <taxon>Rubrobacterales</taxon>
        <taxon>Rubrobacteraceae</taxon>
        <taxon>Rubrobacter</taxon>
    </lineage>
</organism>
<protein>
    <recommendedName>
        <fullName evidence="5">RNA polymerase sigma factor</fullName>
    </recommendedName>
</protein>
<sequence>MEQRVERTSNHSEGTGGGPDILGLYMAQARRHRLLRREEEVALAARIQAGDEAAYEELVRCNLRLVVSIARGYAGRGLEYADLIQEGNLGLMRAARGFDPKFGTKFSTYATWWIKQSMGRAISNKAVAIRLPVHAAEEERAVNGARKHLRSSTGREPTLEEIAVFTGKSKGWVNNALTARKTVVSYDVPIGADDDGSLSDLLADEVETGAEDLFAEGALKVHVRCLLKALPERERHLIERRYGLDGGEGATLEEIGRELGVTRERARQIQATALRRLRTRAVDEELDSFLELSNTPA</sequence>
<gene>
    <name evidence="8" type="ORF">GBA65_18865</name>
</gene>
<dbReference type="InterPro" id="IPR013324">
    <property type="entry name" value="RNA_pol_sigma_r3/r4-like"/>
</dbReference>
<dbReference type="SUPFAM" id="SSF88946">
    <property type="entry name" value="Sigma2 domain of RNA polymerase sigma factors"/>
    <property type="match status" value="1"/>
</dbReference>
<dbReference type="GO" id="GO:0016987">
    <property type="term" value="F:sigma factor activity"/>
    <property type="evidence" value="ECO:0007669"/>
    <property type="project" value="UniProtKB-KW"/>
</dbReference>
<keyword evidence="4 5" id="KW-0804">Transcription</keyword>
<name>A0A6G8Q174_9ACTN</name>
<dbReference type="Gene3D" id="1.10.10.10">
    <property type="entry name" value="Winged helix-like DNA-binding domain superfamily/Winged helix DNA-binding domain"/>
    <property type="match status" value="2"/>
</dbReference>
<dbReference type="InterPro" id="IPR009042">
    <property type="entry name" value="RNA_pol_sigma70_r1_2"/>
</dbReference>
<dbReference type="Pfam" id="PF04545">
    <property type="entry name" value="Sigma70_r4"/>
    <property type="match status" value="1"/>
</dbReference>
<dbReference type="PRINTS" id="PR00046">
    <property type="entry name" value="SIGMA70FCT"/>
</dbReference>
<dbReference type="GO" id="GO:0006352">
    <property type="term" value="P:DNA-templated transcription initiation"/>
    <property type="evidence" value="ECO:0007669"/>
    <property type="project" value="InterPro"/>
</dbReference>
<dbReference type="KEGG" id="rmar:GBA65_18865"/>
<dbReference type="InterPro" id="IPR007630">
    <property type="entry name" value="RNA_pol_sigma70_r4"/>
</dbReference>
<dbReference type="PIRSF" id="PIRSF000770">
    <property type="entry name" value="RNA_pol_sigma-SigE/K"/>
    <property type="match status" value="1"/>
</dbReference>